<evidence type="ECO:0000256" key="6">
    <source>
        <dbReference type="SAM" id="Phobius"/>
    </source>
</evidence>
<feature type="transmembrane region" description="Helical" evidence="6">
    <location>
        <begin position="149"/>
        <end position="170"/>
    </location>
</feature>
<comment type="subcellular location">
    <subcellularLocation>
        <location evidence="1">Cell membrane</location>
        <topology evidence="1">Multi-pass membrane protein</topology>
    </subcellularLocation>
</comment>
<evidence type="ECO:0000256" key="2">
    <source>
        <dbReference type="ARBA" id="ARBA00022475"/>
    </source>
</evidence>
<protein>
    <submittedName>
        <fullName evidence="8">ABC transporter, permease protein</fullName>
    </submittedName>
</protein>
<dbReference type="GO" id="GO:0005886">
    <property type="term" value="C:plasma membrane"/>
    <property type="evidence" value="ECO:0007669"/>
    <property type="project" value="UniProtKB-SubCell"/>
</dbReference>
<keyword evidence="4 6" id="KW-1133">Transmembrane helix</keyword>
<feature type="domain" description="ABC3 transporter permease C-terminal" evidence="7">
    <location>
        <begin position="67"/>
        <end position="168"/>
    </location>
</feature>
<evidence type="ECO:0000313" key="8">
    <source>
        <dbReference type="EMBL" id="EKC50631.1"/>
    </source>
</evidence>
<feature type="transmembrane region" description="Helical" evidence="6">
    <location>
        <begin position="110"/>
        <end position="137"/>
    </location>
</feature>
<name>K1STU7_9ZZZZ</name>
<evidence type="ECO:0000256" key="4">
    <source>
        <dbReference type="ARBA" id="ARBA00022989"/>
    </source>
</evidence>
<proteinExistence type="predicted"/>
<comment type="caution">
    <text evidence="8">The sequence shown here is derived from an EMBL/GenBank/DDBJ whole genome shotgun (WGS) entry which is preliminary data.</text>
</comment>
<keyword evidence="2" id="KW-1003">Cell membrane</keyword>
<gene>
    <name evidence="8" type="ORF">LEA_17785</name>
</gene>
<reference evidence="8" key="1">
    <citation type="journal article" date="2013" name="Environ. Microbiol.">
        <title>Microbiota from the distal guts of lean and obese adolescents exhibit partial functional redundancy besides clear differences in community structure.</title>
        <authorList>
            <person name="Ferrer M."/>
            <person name="Ruiz A."/>
            <person name="Lanza F."/>
            <person name="Haange S.B."/>
            <person name="Oberbach A."/>
            <person name="Till H."/>
            <person name="Bargiela R."/>
            <person name="Campoy C."/>
            <person name="Segura M.T."/>
            <person name="Richter M."/>
            <person name="von Bergen M."/>
            <person name="Seifert J."/>
            <person name="Suarez A."/>
        </authorList>
    </citation>
    <scope>NUCLEOTIDE SEQUENCE</scope>
</reference>
<feature type="non-terminal residue" evidence="8">
    <location>
        <position position="171"/>
    </location>
</feature>
<evidence type="ECO:0000256" key="3">
    <source>
        <dbReference type="ARBA" id="ARBA00022692"/>
    </source>
</evidence>
<dbReference type="EMBL" id="AJWY01012191">
    <property type="protein sequence ID" value="EKC50631.1"/>
    <property type="molecule type" value="Genomic_DNA"/>
</dbReference>
<dbReference type="InterPro" id="IPR003838">
    <property type="entry name" value="ABC3_permease_C"/>
</dbReference>
<keyword evidence="5 6" id="KW-0472">Membrane</keyword>
<keyword evidence="3 6" id="KW-0812">Transmembrane</keyword>
<evidence type="ECO:0000256" key="5">
    <source>
        <dbReference type="ARBA" id="ARBA00023136"/>
    </source>
</evidence>
<dbReference type="Pfam" id="PF02687">
    <property type="entry name" value="FtsX"/>
    <property type="match status" value="1"/>
</dbReference>
<evidence type="ECO:0000259" key="7">
    <source>
        <dbReference type="Pfam" id="PF02687"/>
    </source>
</evidence>
<dbReference type="AlphaFoldDB" id="K1STU7"/>
<feature type="transmembrane region" description="Helical" evidence="6">
    <location>
        <begin position="61"/>
        <end position="86"/>
    </location>
</feature>
<accession>K1STU7</accession>
<sequence>MGNAEPDTYIRILSEKERTLTELSMIETELTNVLGHDISFEVENRVQEKIDNDAMLNGYKLIIGALCVLLAFIGIANVFSNTLGFIRQRKREFARYMSIGMTPEGMRKMFWIEALVIAGRPVLITLPITVVFVWLMITASYLNPMEFLAVAPIVPILLFIVALFGFVALAY</sequence>
<evidence type="ECO:0000256" key="1">
    <source>
        <dbReference type="ARBA" id="ARBA00004651"/>
    </source>
</evidence>
<organism evidence="8">
    <name type="scientific">human gut metagenome</name>
    <dbReference type="NCBI Taxonomy" id="408170"/>
    <lineage>
        <taxon>unclassified sequences</taxon>
        <taxon>metagenomes</taxon>
        <taxon>organismal metagenomes</taxon>
    </lineage>
</organism>